<proteinExistence type="predicted"/>
<dbReference type="Proteomes" id="UP000199576">
    <property type="component" value="Chromosome I"/>
</dbReference>
<protein>
    <recommendedName>
        <fullName evidence="3">DUF3077 domain-containing protein</fullName>
    </recommendedName>
</protein>
<dbReference type="EMBL" id="LT629753">
    <property type="protein sequence ID" value="SDS92753.1"/>
    <property type="molecule type" value="Genomic_DNA"/>
</dbReference>
<evidence type="ECO:0008006" key="3">
    <source>
        <dbReference type="Google" id="ProtNLM"/>
    </source>
</evidence>
<gene>
    <name evidence="1" type="ORF">SAMN04490182_2783</name>
</gene>
<evidence type="ECO:0000313" key="1">
    <source>
        <dbReference type="EMBL" id="SDS92753.1"/>
    </source>
</evidence>
<sequence>MINDTTRVTTESPSHELENLSHDRLFTVRGDVGTETLLVNASQDLASIIDIATHLAFEIDGAQRNVALGICRMLEGVQLLVDKALDTAHPVV</sequence>
<name>A0ABY0UMT1_PSECE</name>
<dbReference type="Pfam" id="PF19619">
    <property type="entry name" value="DUF6124"/>
    <property type="match status" value="1"/>
</dbReference>
<reference evidence="1 2" key="1">
    <citation type="submission" date="2016-10" db="EMBL/GenBank/DDBJ databases">
        <authorList>
            <person name="Varghese N."/>
            <person name="Submissions S."/>
        </authorList>
    </citation>
    <scope>NUCLEOTIDE SEQUENCE [LARGE SCALE GENOMIC DNA]</scope>
    <source>
        <strain evidence="1 2">BS2981</strain>
    </source>
</reference>
<keyword evidence="2" id="KW-1185">Reference proteome</keyword>
<accession>A0ABY0UMT1</accession>
<evidence type="ECO:0000313" key="2">
    <source>
        <dbReference type="Proteomes" id="UP000199576"/>
    </source>
</evidence>
<dbReference type="RefSeq" id="WP_231998984.1">
    <property type="nucleotide sequence ID" value="NZ_LT629753.1"/>
</dbReference>
<organism evidence="1 2">
    <name type="scientific">Pseudomonas cedrina</name>
    <dbReference type="NCBI Taxonomy" id="651740"/>
    <lineage>
        <taxon>Bacteria</taxon>
        <taxon>Pseudomonadati</taxon>
        <taxon>Pseudomonadota</taxon>
        <taxon>Gammaproteobacteria</taxon>
        <taxon>Pseudomonadales</taxon>
        <taxon>Pseudomonadaceae</taxon>
        <taxon>Pseudomonas</taxon>
    </lineage>
</organism>